<dbReference type="EMBL" id="JASPKZ010000002">
    <property type="protein sequence ID" value="KAJ9601798.1"/>
    <property type="molecule type" value="Genomic_DNA"/>
</dbReference>
<proteinExistence type="predicted"/>
<reference evidence="1" key="2">
    <citation type="submission" date="2023-05" db="EMBL/GenBank/DDBJ databases">
        <authorList>
            <person name="Fouks B."/>
        </authorList>
    </citation>
    <scope>NUCLEOTIDE SEQUENCE</scope>
    <source>
        <strain evidence="1">Stay&amp;Tobe</strain>
        <tissue evidence="1">Testes</tissue>
    </source>
</reference>
<comment type="caution">
    <text evidence="1">The sequence shown here is derived from an EMBL/GenBank/DDBJ whole genome shotgun (WGS) entry which is preliminary data.</text>
</comment>
<organism evidence="1 2">
    <name type="scientific">Diploptera punctata</name>
    <name type="common">Pacific beetle cockroach</name>
    <dbReference type="NCBI Taxonomy" id="6984"/>
    <lineage>
        <taxon>Eukaryota</taxon>
        <taxon>Metazoa</taxon>
        <taxon>Ecdysozoa</taxon>
        <taxon>Arthropoda</taxon>
        <taxon>Hexapoda</taxon>
        <taxon>Insecta</taxon>
        <taxon>Pterygota</taxon>
        <taxon>Neoptera</taxon>
        <taxon>Polyneoptera</taxon>
        <taxon>Dictyoptera</taxon>
        <taxon>Blattodea</taxon>
        <taxon>Blaberoidea</taxon>
        <taxon>Blaberidae</taxon>
        <taxon>Diplopterinae</taxon>
        <taxon>Diploptera</taxon>
    </lineage>
</organism>
<gene>
    <name evidence="1" type="ORF">L9F63_000026</name>
</gene>
<feature type="non-terminal residue" evidence="1">
    <location>
        <position position="71"/>
    </location>
</feature>
<evidence type="ECO:0000313" key="1">
    <source>
        <dbReference type="EMBL" id="KAJ9601798.1"/>
    </source>
</evidence>
<feature type="non-terminal residue" evidence="1">
    <location>
        <position position="1"/>
    </location>
</feature>
<dbReference type="AlphaFoldDB" id="A0AAD8ET27"/>
<reference evidence="1" key="1">
    <citation type="journal article" date="2023" name="IScience">
        <title>Live-bearing cockroach genome reveals convergent evolutionary mechanisms linked to viviparity in insects and beyond.</title>
        <authorList>
            <person name="Fouks B."/>
            <person name="Harrison M.C."/>
            <person name="Mikhailova A.A."/>
            <person name="Marchal E."/>
            <person name="English S."/>
            <person name="Carruthers M."/>
            <person name="Jennings E.C."/>
            <person name="Chiamaka E.L."/>
            <person name="Frigard R.A."/>
            <person name="Pippel M."/>
            <person name="Attardo G.M."/>
            <person name="Benoit J.B."/>
            <person name="Bornberg-Bauer E."/>
            <person name="Tobe S.S."/>
        </authorList>
    </citation>
    <scope>NUCLEOTIDE SEQUENCE</scope>
    <source>
        <strain evidence="1">Stay&amp;Tobe</strain>
    </source>
</reference>
<keyword evidence="2" id="KW-1185">Reference proteome</keyword>
<accession>A0AAD8ET27</accession>
<name>A0AAD8ET27_DIPPU</name>
<protein>
    <submittedName>
        <fullName evidence="1">Uncharacterized protein</fullName>
    </submittedName>
</protein>
<dbReference type="Proteomes" id="UP001233999">
    <property type="component" value="Unassembled WGS sequence"/>
</dbReference>
<sequence length="71" mass="8340">FASRRLASRMIRANHRYFWAVIPDVYNPYFGRRQEAITNTENIKVFEIINACLSETLRDGENPLGDLYQMS</sequence>
<evidence type="ECO:0000313" key="2">
    <source>
        <dbReference type="Proteomes" id="UP001233999"/>
    </source>
</evidence>